<dbReference type="STRING" id="60517.A0A0R3VZT4"/>
<dbReference type="WBParaSite" id="TASK_0000292801-mRNA-1">
    <property type="protein sequence ID" value="TASK_0000292801-mRNA-1"/>
    <property type="gene ID" value="TASK_0000292801"/>
</dbReference>
<keyword evidence="2" id="KW-1185">Reference proteome</keyword>
<reference evidence="1 2" key="2">
    <citation type="submission" date="2018-11" db="EMBL/GenBank/DDBJ databases">
        <authorList>
            <consortium name="Pathogen Informatics"/>
        </authorList>
    </citation>
    <scope>NUCLEOTIDE SEQUENCE [LARGE SCALE GENOMIC DNA]</scope>
</reference>
<evidence type="ECO:0000313" key="3">
    <source>
        <dbReference type="WBParaSite" id="TASK_0000292801-mRNA-1"/>
    </source>
</evidence>
<organism evidence="3">
    <name type="scientific">Taenia asiatica</name>
    <name type="common">Asian tapeworm</name>
    <dbReference type="NCBI Taxonomy" id="60517"/>
    <lineage>
        <taxon>Eukaryota</taxon>
        <taxon>Metazoa</taxon>
        <taxon>Spiralia</taxon>
        <taxon>Lophotrochozoa</taxon>
        <taxon>Platyhelminthes</taxon>
        <taxon>Cestoda</taxon>
        <taxon>Eucestoda</taxon>
        <taxon>Cyclophyllidea</taxon>
        <taxon>Taeniidae</taxon>
        <taxon>Taenia</taxon>
    </lineage>
</organism>
<evidence type="ECO:0000313" key="1">
    <source>
        <dbReference type="EMBL" id="VDK26636.1"/>
    </source>
</evidence>
<protein>
    <submittedName>
        <fullName evidence="1 3">Uncharacterized protein</fullName>
    </submittedName>
</protein>
<sequence length="74" mass="8246">MTIFLTNHSYVTWRSVCYIGAAAMDLKSSRAITVSPQWCVDTATNRCLIKSSLLPFVYGPIANDVAVRQMNISF</sequence>
<dbReference type="Proteomes" id="UP000282613">
    <property type="component" value="Unassembled WGS sequence"/>
</dbReference>
<reference evidence="3" key="1">
    <citation type="submission" date="2017-02" db="UniProtKB">
        <authorList>
            <consortium name="WormBaseParasite"/>
        </authorList>
    </citation>
    <scope>IDENTIFICATION</scope>
</reference>
<dbReference type="EMBL" id="UYRS01004149">
    <property type="protein sequence ID" value="VDK26636.1"/>
    <property type="molecule type" value="Genomic_DNA"/>
</dbReference>
<gene>
    <name evidence="1" type="ORF">TASK_LOCUS2929</name>
</gene>
<name>A0A0R3VZT4_TAEAS</name>
<dbReference type="AlphaFoldDB" id="A0A0R3VZT4"/>
<proteinExistence type="predicted"/>
<accession>A0A0R3VZT4</accession>
<evidence type="ECO:0000313" key="2">
    <source>
        <dbReference type="Proteomes" id="UP000282613"/>
    </source>
</evidence>